<dbReference type="EMBL" id="OX458932">
    <property type="protein sequence ID" value="CAI9084818.1"/>
    <property type="molecule type" value="Genomic_DNA"/>
</dbReference>
<evidence type="ECO:0000313" key="1">
    <source>
        <dbReference type="EMBL" id="CAI9084818.1"/>
    </source>
</evidence>
<protein>
    <submittedName>
        <fullName evidence="1">Uncharacterized protein</fullName>
    </submittedName>
</protein>
<evidence type="ECO:0000313" key="2">
    <source>
        <dbReference type="Proteomes" id="UP001161497"/>
    </source>
</evidence>
<accession>A0ABM9IB71</accession>
<dbReference type="Proteomes" id="UP001161497">
    <property type="component" value="Chromosome"/>
</dbReference>
<reference evidence="1" key="1">
    <citation type="submission" date="2023-03" db="EMBL/GenBank/DDBJ databases">
        <authorList>
            <person name="Cremers G."/>
            <person name="Picone N."/>
        </authorList>
    </citation>
    <scope>NUCLEOTIDE SEQUENCE</scope>
    <source>
        <strain evidence="1">Sample_alias</strain>
    </source>
</reference>
<proteinExistence type="predicted"/>
<sequence length="47" mass="5603">MDEAERQLRLKCLVQQEKLPAVVGIMDEAERQLRQLIPVLELWLTLW</sequence>
<gene>
    <name evidence="1" type="ORF">MFUM_0426</name>
</gene>
<organism evidence="1 2">
    <name type="scientific">Candidatus Methylacidiphilum fumarolicum</name>
    <dbReference type="NCBI Taxonomy" id="591154"/>
    <lineage>
        <taxon>Bacteria</taxon>
        <taxon>Pseudomonadati</taxon>
        <taxon>Verrucomicrobiota</taxon>
        <taxon>Methylacidiphilae</taxon>
        <taxon>Methylacidiphilales</taxon>
        <taxon>Methylacidiphilaceae</taxon>
        <taxon>Methylacidiphilum (ex Ratnadevi et al. 2023)</taxon>
    </lineage>
</organism>
<name>A0ABM9IB71_9BACT</name>
<keyword evidence="2" id="KW-1185">Reference proteome</keyword>